<dbReference type="PROSITE" id="PS50928">
    <property type="entry name" value="ABC_TM1"/>
    <property type="match status" value="1"/>
</dbReference>
<keyword evidence="11" id="KW-1185">Reference proteome</keyword>
<evidence type="ECO:0000313" key="11">
    <source>
        <dbReference type="Proteomes" id="UP000603708"/>
    </source>
</evidence>
<feature type="domain" description="ABC transmembrane type-1" evidence="9">
    <location>
        <begin position="94"/>
        <end position="307"/>
    </location>
</feature>
<evidence type="ECO:0000256" key="5">
    <source>
        <dbReference type="ARBA" id="ARBA00022989"/>
    </source>
</evidence>
<keyword evidence="2 7" id="KW-0813">Transport</keyword>
<dbReference type="InterPro" id="IPR051393">
    <property type="entry name" value="ABC_transporter_permease"/>
</dbReference>
<dbReference type="CDD" id="cd06261">
    <property type="entry name" value="TM_PBP2"/>
    <property type="match status" value="1"/>
</dbReference>
<name>A0A919G8A5_9ACTN</name>
<evidence type="ECO:0000256" key="8">
    <source>
        <dbReference type="SAM" id="MobiDB-lite"/>
    </source>
</evidence>
<dbReference type="Gene3D" id="1.10.3720.10">
    <property type="entry name" value="MetI-like"/>
    <property type="match status" value="1"/>
</dbReference>
<dbReference type="SUPFAM" id="SSF160964">
    <property type="entry name" value="MalF N-terminal region-like"/>
    <property type="match status" value="1"/>
</dbReference>
<dbReference type="EMBL" id="BNCD01000008">
    <property type="protein sequence ID" value="GHH79686.1"/>
    <property type="molecule type" value="Genomic_DNA"/>
</dbReference>
<dbReference type="InterPro" id="IPR035906">
    <property type="entry name" value="MetI-like_sf"/>
</dbReference>
<comment type="subcellular location">
    <subcellularLocation>
        <location evidence="1 7">Cell membrane</location>
        <topology evidence="1 7">Multi-pass membrane protein</topology>
    </subcellularLocation>
</comment>
<evidence type="ECO:0000313" key="10">
    <source>
        <dbReference type="EMBL" id="GHH79686.1"/>
    </source>
</evidence>
<comment type="caution">
    <text evidence="10">The sequence shown here is derived from an EMBL/GenBank/DDBJ whole genome shotgun (WGS) entry which is preliminary data.</text>
</comment>
<dbReference type="SUPFAM" id="SSF161098">
    <property type="entry name" value="MetI-like"/>
    <property type="match status" value="1"/>
</dbReference>
<dbReference type="Proteomes" id="UP000603708">
    <property type="component" value="Unassembled WGS sequence"/>
</dbReference>
<dbReference type="PANTHER" id="PTHR30193:SF1">
    <property type="entry name" value="ABC TRANSPORTER PERMEASE PROTEIN YESP-RELATED"/>
    <property type="match status" value="1"/>
</dbReference>
<dbReference type="GO" id="GO:0055085">
    <property type="term" value="P:transmembrane transport"/>
    <property type="evidence" value="ECO:0007669"/>
    <property type="project" value="InterPro"/>
</dbReference>
<comment type="similarity">
    <text evidence="7">Belongs to the binding-protein-dependent transport system permease family.</text>
</comment>
<feature type="transmembrane region" description="Helical" evidence="7">
    <location>
        <begin position="131"/>
        <end position="149"/>
    </location>
</feature>
<accession>A0A919G8A5</accession>
<evidence type="ECO:0000256" key="1">
    <source>
        <dbReference type="ARBA" id="ARBA00004651"/>
    </source>
</evidence>
<evidence type="ECO:0000259" key="9">
    <source>
        <dbReference type="PROSITE" id="PS50928"/>
    </source>
</evidence>
<reference evidence="10" key="2">
    <citation type="submission" date="2020-09" db="EMBL/GenBank/DDBJ databases">
        <authorList>
            <person name="Sun Q."/>
            <person name="Ohkuma M."/>
        </authorList>
    </citation>
    <scope>NUCLEOTIDE SEQUENCE</scope>
    <source>
        <strain evidence="10">JCM 5069</strain>
    </source>
</reference>
<dbReference type="AlphaFoldDB" id="A0A919G8A5"/>
<dbReference type="RefSeq" id="WP_189932659.1">
    <property type="nucleotide sequence ID" value="NZ_BNCD01000008.1"/>
</dbReference>
<feature type="transmembrane region" description="Helical" evidence="7">
    <location>
        <begin position="37"/>
        <end position="60"/>
    </location>
</feature>
<evidence type="ECO:0000256" key="2">
    <source>
        <dbReference type="ARBA" id="ARBA00022448"/>
    </source>
</evidence>
<evidence type="ECO:0000256" key="6">
    <source>
        <dbReference type="ARBA" id="ARBA00023136"/>
    </source>
</evidence>
<dbReference type="InterPro" id="IPR000515">
    <property type="entry name" value="MetI-like"/>
</dbReference>
<evidence type="ECO:0000256" key="3">
    <source>
        <dbReference type="ARBA" id="ARBA00022475"/>
    </source>
</evidence>
<protein>
    <submittedName>
        <fullName evidence="10">Sugar ABC transporter permease</fullName>
    </submittedName>
</protein>
<feature type="region of interest" description="Disordered" evidence="8">
    <location>
        <begin position="1"/>
        <end position="24"/>
    </location>
</feature>
<dbReference type="Pfam" id="PF00528">
    <property type="entry name" value="BPD_transp_1"/>
    <property type="match status" value="1"/>
</dbReference>
<dbReference type="GO" id="GO:0005886">
    <property type="term" value="C:plasma membrane"/>
    <property type="evidence" value="ECO:0007669"/>
    <property type="project" value="UniProtKB-SubCell"/>
</dbReference>
<keyword evidence="4 7" id="KW-0812">Transmembrane</keyword>
<gene>
    <name evidence="10" type="ORF">GCM10018793_33150</name>
</gene>
<evidence type="ECO:0000256" key="7">
    <source>
        <dbReference type="RuleBase" id="RU363032"/>
    </source>
</evidence>
<evidence type="ECO:0000256" key="4">
    <source>
        <dbReference type="ARBA" id="ARBA00022692"/>
    </source>
</evidence>
<feature type="transmembrane region" description="Helical" evidence="7">
    <location>
        <begin position="286"/>
        <end position="308"/>
    </location>
</feature>
<feature type="transmembrane region" description="Helical" evidence="7">
    <location>
        <begin position="179"/>
        <end position="201"/>
    </location>
</feature>
<proteinExistence type="inferred from homology"/>
<organism evidence="10 11">
    <name type="scientific">Streptomyces sulfonofaciens</name>
    <dbReference type="NCBI Taxonomy" id="68272"/>
    <lineage>
        <taxon>Bacteria</taxon>
        <taxon>Bacillati</taxon>
        <taxon>Actinomycetota</taxon>
        <taxon>Actinomycetes</taxon>
        <taxon>Kitasatosporales</taxon>
        <taxon>Streptomycetaceae</taxon>
        <taxon>Streptomyces</taxon>
    </lineage>
</organism>
<keyword evidence="3" id="KW-1003">Cell membrane</keyword>
<sequence length="323" mass="35493">MSSTARLDPPVPTSAAPKRTHHRTTPIKGLADRTAGYVFLLPWFAGLAIFTVGPLVYSLYLSFTDYNLLQPPHWVGLANFREMFAHDPRFYHAVKVTLIYVVVVTPVKLALALAVAVLLNRRRRGVGLYRSLFYLPSLLGTSVAVALVWRSMFGQGGAVSNGLGSLGLPRTDFINSTTWSLPAIILLACWQFGAPMVIFLAGLKQIPSELYDAVSVDGAGTWGRFRHVTLPLLSPVLFFNVLLETINSFQAFTPAFVISNGSGGPADSTLFYTLYLYQRGFTDFRFGYASAMAWTLLATVAVLTALMFRASRAWVFYTDGGSR</sequence>
<feature type="transmembrane region" description="Helical" evidence="7">
    <location>
        <begin position="98"/>
        <end position="119"/>
    </location>
</feature>
<keyword evidence="6 7" id="KW-0472">Membrane</keyword>
<keyword evidence="5 7" id="KW-1133">Transmembrane helix</keyword>
<reference evidence="10" key="1">
    <citation type="journal article" date="2014" name="Int. J. Syst. Evol. Microbiol.">
        <title>Complete genome sequence of Corynebacterium casei LMG S-19264T (=DSM 44701T), isolated from a smear-ripened cheese.</title>
        <authorList>
            <consortium name="US DOE Joint Genome Institute (JGI-PGF)"/>
            <person name="Walter F."/>
            <person name="Albersmeier A."/>
            <person name="Kalinowski J."/>
            <person name="Ruckert C."/>
        </authorList>
    </citation>
    <scope>NUCLEOTIDE SEQUENCE</scope>
    <source>
        <strain evidence="10">JCM 5069</strain>
    </source>
</reference>
<dbReference type="PANTHER" id="PTHR30193">
    <property type="entry name" value="ABC TRANSPORTER PERMEASE PROTEIN"/>
    <property type="match status" value="1"/>
</dbReference>